<dbReference type="PANTHER" id="PTHR44051">
    <property type="entry name" value="GLUTATHIONE S-TRANSFERASE-RELATED"/>
    <property type="match status" value="1"/>
</dbReference>
<evidence type="ECO:0000256" key="1">
    <source>
        <dbReference type="SAM" id="MobiDB-lite"/>
    </source>
</evidence>
<proteinExistence type="predicted"/>
<dbReference type="Proteomes" id="UP001432995">
    <property type="component" value="Unassembled WGS sequence"/>
</dbReference>
<dbReference type="SUPFAM" id="SSF52833">
    <property type="entry name" value="Thioredoxin-like"/>
    <property type="match status" value="1"/>
</dbReference>
<name>A0ABV1R7X5_9HYPH</name>
<feature type="domain" description="GST N-terminal" evidence="2">
    <location>
        <begin position="1"/>
        <end position="81"/>
    </location>
</feature>
<accession>A0ABV1R7X5</accession>
<reference evidence="3" key="1">
    <citation type="submission" date="2024-06" db="EMBL/GenBank/DDBJ databases">
        <authorList>
            <person name="Campbell A.G."/>
        </authorList>
    </citation>
    <scope>NUCLEOTIDE SEQUENCE</scope>
    <source>
        <strain evidence="3">EM17</strain>
    </source>
</reference>
<dbReference type="Pfam" id="PF13410">
    <property type="entry name" value="GST_C_2"/>
    <property type="match status" value="1"/>
</dbReference>
<dbReference type="EMBL" id="JBELQD010000033">
    <property type="protein sequence ID" value="MER2290943.1"/>
    <property type="molecule type" value="Genomic_DNA"/>
</dbReference>
<comment type="caution">
    <text evidence="3">The sequence shown here is derived from an EMBL/GenBank/DDBJ whole genome shotgun (WGS) entry which is preliminary data.</text>
</comment>
<evidence type="ECO:0000313" key="4">
    <source>
        <dbReference type="Proteomes" id="UP001432995"/>
    </source>
</evidence>
<feature type="region of interest" description="Disordered" evidence="1">
    <location>
        <begin position="33"/>
        <end position="55"/>
    </location>
</feature>
<evidence type="ECO:0000259" key="2">
    <source>
        <dbReference type="PROSITE" id="PS50404"/>
    </source>
</evidence>
<dbReference type="Pfam" id="PF13417">
    <property type="entry name" value="GST_N_3"/>
    <property type="match status" value="1"/>
</dbReference>
<protein>
    <submittedName>
        <fullName evidence="3">Glutathione S-transferase family protein</fullName>
    </submittedName>
</protein>
<dbReference type="CDD" id="cd03207">
    <property type="entry name" value="GST_C_8"/>
    <property type="match status" value="1"/>
</dbReference>
<dbReference type="InterPro" id="IPR036282">
    <property type="entry name" value="Glutathione-S-Trfase_C_sf"/>
</dbReference>
<dbReference type="SUPFAM" id="SSF47616">
    <property type="entry name" value="GST C-terminal domain-like"/>
    <property type="match status" value="1"/>
</dbReference>
<dbReference type="Gene3D" id="1.20.1050.10">
    <property type="match status" value="1"/>
</dbReference>
<dbReference type="InterPro" id="IPR036249">
    <property type="entry name" value="Thioredoxin-like_sf"/>
</dbReference>
<dbReference type="RefSeq" id="WP_350379607.1">
    <property type="nucleotide sequence ID" value="NZ_JBELQD010000033.1"/>
</dbReference>
<dbReference type="Gene3D" id="3.40.30.10">
    <property type="entry name" value="Glutaredoxin"/>
    <property type="match status" value="1"/>
</dbReference>
<gene>
    <name evidence="3" type="ORF">ABS770_22060</name>
</gene>
<dbReference type="InterPro" id="IPR004045">
    <property type="entry name" value="Glutathione_S-Trfase_N"/>
</dbReference>
<dbReference type="PANTHER" id="PTHR44051:SF21">
    <property type="entry name" value="GLUTATHIONE S-TRANSFERASE FAMILY PROTEIN"/>
    <property type="match status" value="1"/>
</dbReference>
<sequence length="190" mass="21178">MPVLYHAPQSRSDTVVALARMLGADLDIRDVSIARPDGSGHPDPANPHPEKKVPYLTDGTDAVRERGAIILYLTDTYPKAKLAPLPGEAGRGAYLSWLFYYQGVMEPLLILKWAGIDHPAIEASLRDFDTMIERLAEPLRQKPWLLGDRFSAVDMLCSSPFHWFTEMTPDDPAVRDWVERCAGIMGEAMS</sequence>
<evidence type="ECO:0000313" key="3">
    <source>
        <dbReference type="EMBL" id="MER2290943.1"/>
    </source>
</evidence>
<dbReference type="PROSITE" id="PS50404">
    <property type="entry name" value="GST_NTER"/>
    <property type="match status" value="1"/>
</dbReference>
<organism evidence="3 4">
    <name type="scientific">Methylobacterium brachiatum</name>
    <dbReference type="NCBI Taxonomy" id="269660"/>
    <lineage>
        <taxon>Bacteria</taxon>
        <taxon>Pseudomonadati</taxon>
        <taxon>Pseudomonadota</taxon>
        <taxon>Alphaproteobacteria</taxon>
        <taxon>Hyphomicrobiales</taxon>
        <taxon>Methylobacteriaceae</taxon>
        <taxon>Methylobacterium</taxon>
    </lineage>
</organism>
<keyword evidence="4" id="KW-1185">Reference proteome</keyword>